<dbReference type="Pfam" id="PF00114">
    <property type="entry name" value="Pilin"/>
    <property type="match status" value="1"/>
</dbReference>
<evidence type="ECO:0000256" key="3">
    <source>
        <dbReference type="ARBA" id="ARBA00022481"/>
    </source>
</evidence>
<dbReference type="NCBIfam" id="TIGR02532">
    <property type="entry name" value="IV_pilin_GFxxxE"/>
    <property type="match status" value="1"/>
</dbReference>
<keyword evidence="6" id="KW-0472">Membrane</keyword>
<evidence type="ECO:0000256" key="2">
    <source>
        <dbReference type="ARBA" id="ARBA00011156"/>
    </source>
</evidence>
<evidence type="ECO:0000256" key="1">
    <source>
        <dbReference type="ARBA" id="ARBA00005233"/>
    </source>
</evidence>
<dbReference type="SUPFAM" id="SSF54523">
    <property type="entry name" value="Pili subunits"/>
    <property type="match status" value="1"/>
</dbReference>
<keyword evidence="3" id="KW-0488">Methylation</keyword>
<dbReference type="InterPro" id="IPR001082">
    <property type="entry name" value="Pilin"/>
</dbReference>
<feature type="transmembrane region" description="Helical" evidence="6">
    <location>
        <begin position="12"/>
        <end position="32"/>
    </location>
</feature>
<keyword evidence="6" id="KW-1133">Transmembrane helix</keyword>
<protein>
    <submittedName>
        <fullName evidence="7">Pilin</fullName>
    </submittedName>
</protein>
<dbReference type="InterPro" id="IPR012902">
    <property type="entry name" value="N_methyl_site"/>
</dbReference>
<evidence type="ECO:0000256" key="5">
    <source>
        <dbReference type="SAM" id="MobiDB-lite"/>
    </source>
</evidence>
<keyword evidence="6" id="KW-0812">Transmembrane</keyword>
<dbReference type="PROSITE" id="PS00409">
    <property type="entry name" value="PROKAR_NTER_METHYL"/>
    <property type="match status" value="1"/>
</dbReference>
<keyword evidence="4" id="KW-0281">Fimbrium</keyword>
<evidence type="ECO:0000256" key="6">
    <source>
        <dbReference type="SAM" id="Phobius"/>
    </source>
</evidence>
<dbReference type="Gene3D" id="3.30.700.10">
    <property type="entry name" value="Glycoprotein, Type 4 Pilin"/>
    <property type="match status" value="1"/>
</dbReference>
<proteinExistence type="inferred from homology"/>
<reference evidence="8" key="1">
    <citation type="journal article" date="2019" name="Int. J. Syst. Evol. Microbiol.">
        <title>The Global Catalogue of Microorganisms (GCM) 10K type strain sequencing project: providing services to taxonomists for standard genome sequencing and annotation.</title>
        <authorList>
            <consortium name="The Broad Institute Genomics Platform"/>
            <consortium name="The Broad Institute Genome Sequencing Center for Infectious Disease"/>
            <person name="Wu L."/>
            <person name="Ma J."/>
        </authorList>
    </citation>
    <scope>NUCLEOTIDE SEQUENCE [LARGE SCALE GENOMIC DNA]</scope>
    <source>
        <strain evidence="8">JCM 11650</strain>
    </source>
</reference>
<comment type="caution">
    <text evidence="7">The sequence shown here is derived from an EMBL/GenBank/DDBJ whole genome shotgun (WGS) entry which is preliminary data.</text>
</comment>
<dbReference type="PANTHER" id="PTHR30093">
    <property type="entry name" value="GENERAL SECRETION PATHWAY PROTEIN G"/>
    <property type="match status" value="1"/>
</dbReference>
<name>A0ABV9GXQ9_9BURK</name>
<evidence type="ECO:0000313" key="7">
    <source>
        <dbReference type="EMBL" id="MFC4622092.1"/>
    </source>
</evidence>
<comment type="subunit">
    <text evidence="2">The pili are polar flexible filaments of about 5.4 nanometers diameter and 2.5 micrometers average length; they consist of only a single polypeptide chain arranged in a helical configuration of five subunits per turn in the assembled pilus.</text>
</comment>
<evidence type="ECO:0000256" key="4">
    <source>
        <dbReference type="RuleBase" id="RU000389"/>
    </source>
</evidence>
<accession>A0ABV9GXQ9</accession>
<sequence>MKRTLRTVQKGFTLIELMIVVAIIGILAAVAIPQYQNYVAKSQVARVMSETGSLKTAIETCLLDGVTQANCNIGWTRSNLLGQESGNQSTAASTGQTGLTITGSWDTGAVTINAAFGGSAAKVLSSTTLGWSRTTEGTWTCSTNADAKFRPAGCGAAATGGGDSGGDESTDG</sequence>
<dbReference type="InterPro" id="IPR000983">
    <property type="entry name" value="Bac_GSPG_pilin"/>
</dbReference>
<dbReference type="EMBL" id="JBHSEW010000005">
    <property type="protein sequence ID" value="MFC4622092.1"/>
    <property type="molecule type" value="Genomic_DNA"/>
</dbReference>
<organism evidence="7 8">
    <name type="scientific">Comamonas nitrativorans</name>
    <dbReference type="NCBI Taxonomy" id="108437"/>
    <lineage>
        <taxon>Bacteria</taxon>
        <taxon>Pseudomonadati</taxon>
        <taxon>Pseudomonadota</taxon>
        <taxon>Betaproteobacteria</taxon>
        <taxon>Burkholderiales</taxon>
        <taxon>Comamonadaceae</taxon>
        <taxon>Comamonas</taxon>
    </lineage>
</organism>
<dbReference type="Proteomes" id="UP001595967">
    <property type="component" value="Unassembled WGS sequence"/>
</dbReference>
<gene>
    <name evidence="7" type="ORF">ACFO3A_07655</name>
</gene>
<dbReference type="PANTHER" id="PTHR30093:SF34">
    <property type="entry name" value="PREPILIN PEPTIDASE-DEPENDENT PROTEIN D"/>
    <property type="match status" value="1"/>
</dbReference>
<dbReference type="Pfam" id="PF07963">
    <property type="entry name" value="N_methyl"/>
    <property type="match status" value="1"/>
</dbReference>
<dbReference type="RefSeq" id="WP_377725380.1">
    <property type="nucleotide sequence ID" value="NZ_JBHSEW010000005.1"/>
</dbReference>
<comment type="similarity">
    <text evidence="1 4">Belongs to the N-Me-Phe pilin family.</text>
</comment>
<dbReference type="PRINTS" id="PR00813">
    <property type="entry name" value="BCTERIALGSPG"/>
</dbReference>
<dbReference type="InterPro" id="IPR045584">
    <property type="entry name" value="Pilin-like"/>
</dbReference>
<keyword evidence="8" id="KW-1185">Reference proteome</keyword>
<evidence type="ECO:0000313" key="8">
    <source>
        <dbReference type="Proteomes" id="UP001595967"/>
    </source>
</evidence>
<feature type="region of interest" description="Disordered" evidence="5">
    <location>
        <begin position="153"/>
        <end position="172"/>
    </location>
</feature>